<dbReference type="InterPro" id="IPR002060">
    <property type="entry name" value="Squ/phyt_synthse"/>
</dbReference>
<evidence type="ECO:0000313" key="8">
    <source>
        <dbReference type="Proteomes" id="UP000197446"/>
    </source>
</evidence>
<dbReference type="InterPro" id="IPR019845">
    <property type="entry name" value="Squalene/phytoene_synthase_CS"/>
</dbReference>
<dbReference type="PANTHER" id="PTHR31480">
    <property type="entry name" value="BIFUNCTIONAL LYCOPENE CYCLASE/PHYTOENE SYNTHASE"/>
    <property type="match status" value="1"/>
</dbReference>
<evidence type="ECO:0000313" key="7">
    <source>
        <dbReference type="EMBL" id="OWR02733.1"/>
    </source>
</evidence>
<organism evidence="7 8">
    <name type="scientific">Roseateles puraquae</name>
    <dbReference type="NCBI Taxonomy" id="431059"/>
    <lineage>
        <taxon>Bacteria</taxon>
        <taxon>Pseudomonadati</taxon>
        <taxon>Pseudomonadota</taxon>
        <taxon>Betaproteobacteria</taxon>
        <taxon>Burkholderiales</taxon>
        <taxon>Sphaerotilaceae</taxon>
        <taxon>Roseateles</taxon>
    </lineage>
</organism>
<dbReference type="Pfam" id="PF00494">
    <property type="entry name" value="SQS_PSY"/>
    <property type="match status" value="1"/>
</dbReference>
<dbReference type="SFLD" id="SFLDG01018">
    <property type="entry name" value="Squalene/Phytoene_Synthase_Lik"/>
    <property type="match status" value="1"/>
</dbReference>
<evidence type="ECO:0000256" key="5">
    <source>
        <dbReference type="ARBA" id="ARBA00053028"/>
    </source>
</evidence>
<comment type="similarity">
    <text evidence="2">Belongs to the phytoene/squalene synthase family.</text>
</comment>
<dbReference type="Gene3D" id="1.10.600.10">
    <property type="entry name" value="Farnesyl Diphosphate Synthase"/>
    <property type="match status" value="1"/>
</dbReference>
<keyword evidence="8" id="KW-1185">Reference proteome</keyword>
<proteinExistence type="inferred from homology"/>
<dbReference type="AlphaFoldDB" id="A0A254NC48"/>
<dbReference type="CDD" id="cd00683">
    <property type="entry name" value="Trans_IPPS_HH"/>
    <property type="match status" value="1"/>
</dbReference>
<name>A0A254NC48_9BURK</name>
<keyword evidence="4" id="KW-0125">Carotenoid biosynthesis</keyword>
<comment type="pathway">
    <text evidence="1">Carotenoid biosynthesis; phytoene biosynthesis.</text>
</comment>
<dbReference type="GO" id="GO:0051996">
    <property type="term" value="F:squalene synthase [NAD(P)H] activity"/>
    <property type="evidence" value="ECO:0007669"/>
    <property type="project" value="InterPro"/>
</dbReference>
<dbReference type="InterPro" id="IPR044843">
    <property type="entry name" value="Trans_IPPS_bact-type"/>
</dbReference>
<evidence type="ECO:0000256" key="1">
    <source>
        <dbReference type="ARBA" id="ARBA00004684"/>
    </source>
</evidence>
<sequence length="360" mass="38485">MAANSPVISSRPTRRASPMPELPELLDADLAVCRASLAHHSKTFHAASLLLPPAVRAPATVLYGFCRLADDTVDVEGGRRLALTQLRRRLDRVFEGRPQPVAADRALAAVVAQYAIPRALLDLLLEGLAWDVDGRRYETLDDLQAYAARVAGSVGAMMSLLMGVRDPAALARACDLGVAMQLSNIARDVGEDARMGRLYLPLQWLRDAGLSPESWLAEPRHSAPLAAVVQRLLDAAEQLYARAAAGVASLPLACRPGINAARLLYAEVGHEVERARCDAISRRAVVPGYRKAGLLLAAAVSLRPSQRQLRAPVLPACEPLLAAVAGVPAPARAAGAEVVIDLFTRLALEDRQAAWGRRAA</sequence>
<dbReference type="FunFam" id="1.10.600.10:FF:000020">
    <property type="entry name" value="Phytoene synthase"/>
    <property type="match status" value="1"/>
</dbReference>
<dbReference type="SFLD" id="SFLDS00005">
    <property type="entry name" value="Isoprenoid_Synthase_Type_I"/>
    <property type="match status" value="1"/>
</dbReference>
<reference evidence="7 8" key="1">
    <citation type="journal article" date="2007" name="Int. J. Syst. Evol. Microbiol.">
        <title>Description of Pelomonas aquatica sp. nov. and Pelomonas puraquae sp. nov., isolated from industrial and haemodialysis water.</title>
        <authorList>
            <person name="Gomila M."/>
            <person name="Bowien B."/>
            <person name="Falsen E."/>
            <person name="Moore E.R."/>
            <person name="Lalucat J."/>
        </authorList>
    </citation>
    <scope>NUCLEOTIDE SEQUENCE [LARGE SCALE GENOMIC DNA]</scope>
    <source>
        <strain evidence="7 8">CCUG 52769</strain>
    </source>
</reference>
<feature type="region of interest" description="Disordered" evidence="6">
    <location>
        <begin position="1"/>
        <end position="20"/>
    </location>
</feature>
<evidence type="ECO:0000256" key="6">
    <source>
        <dbReference type="SAM" id="MobiDB-lite"/>
    </source>
</evidence>
<dbReference type="GO" id="GO:0004311">
    <property type="term" value="F:geranylgeranyl diphosphate synthase activity"/>
    <property type="evidence" value="ECO:0007669"/>
    <property type="project" value="InterPro"/>
</dbReference>
<dbReference type="EMBL" id="NISI01000007">
    <property type="protein sequence ID" value="OWR02733.1"/>
    <property type="molecule type" value="Genomic_DNA"/>
</dbReference>
<dbReference type="SUPFAM" id="SSF48576">
    <property type="entry name" value="Terpenoid synthases"/>
    <property type="match status" value="1"/>
</dbReference>
<evidence type="ECO:0000256" key="3">
    <source>
        <dbReference type="ARBA" id="ARBA00022679"/>
    </source>
</evidence>
<dbReference type="SFLD" id="SFLDG01212">
    <property type="entry name" value="Phytoene_synthase_like"/>
    <property type="match status" value="1"/>
</dbReference>
<dbReference type="InterPro" id="IPR033904">
    <property type="entry name" value="Trans_IPPS_HH"/>
</dbReference>
<protein>
    <submittedName>
        <fullName evidence="7">Phytoene synthase</fullName>
    </submittedName>
</protein>
<gene>
    <name evidence="7" type="ORF">CDO81_18055</name>
</gene>
<accession>A0A254NC48</accession>
<dbReference type="InterPro" id="IPR008949">
    <property type="entry name" value="Isoprenoid_synthase_dom_sf"/>
</dbReference>
<keyword evidence="3" id="KW-0808">Transferase</keyword>
<dbReference type="GO" id="GO:0016117">
    <property type="term" value="P:carotenoid biosynthetic process"/>
    <property type="evidence" value="ECO:0007669"/>
    <property type="project" value="UniProtKB-KW"/>
</dbReference>
<feature type="compositionally biased region" description="Polar residues" evidence="6">
    <location>
        <begin position="1"/>
        <end position="11"/>
    </location>
</feature>
<comment type="cofactor">
    <cofactor evidence="5">
        <name>ATP</name>
        <dbReference type="ChEBI" id="CHEBI:30616"/>
    </cofactor>
</comment>
<dbReference type="Proteomes" id="UP000197446">
    <property type="component" value="Unassembled WGS sequence"/>
</dbReference>
<evidence type="ECO:0000256" key="4">
    <source>
        <dbReference type="ARBA" id="ARBA00022746"/>
    </source>
</evidence>
<dbReference type="PROSITE" id="PS01045">
    <property type="entry name" value="SQUALEN_PHYTOEN_SYN_2"/>
    <property type="match status" value="1"/>
</dbReference>
<evidence type="ECO:0000256" key="2">
    <source>
        <dbReference type="ARBA" id="ARBA00006251"/>
    </source>
</evidence>
<comment type="caution">
    <text evidence="7">The sequence shown here is derived from an EMBL/GenBank/DDBJ whole genome shotgun (WGS) entry which is preliminary data.</text>
</comment>
<dbReference type="OrthoDB" id="9807580at2"/>